<keyword evidence="2" id="KW-1185">Reference proteome</keyword>
<gene>
    <name evidence="1" type="ORF">BpHYR1_014238</name>
</gene>
<dbReference type="Proteomes" id="UP000276133">
    <property type="component" value="Unassembled WGS sequence"/>
</dbReference>
<comment type="caution">
    <text evidence="1">The sequence shown here is derived from an EMBL/GenBank/DDBJ whole genome shotgun (WGS) entry which is preliminary data.</text>
</comment>
<dbReference type="AlphaFoldDB" id="A0A3M7SC55"/>
<accession>A0A3M7SC55</accession>
<proteinExistence type="predicted"/>
<dbReference type="EMBL" id="REGN01001667">
    <property type="protein sequence ID" value="RNA33235.1"/>
    <property type="molecule type" value="Genomic_DNA"/>
</dbReference>
<evidence type="ECO:0000313" key="1">
    <source>
        <dbReference type="EMBL" id="RNA33235.1"/>
    </source>
</evidence>
<reference evidence="1 2" key="1">
    <citation type="journal article" date="2018" name="Sci. Rep.">
        <title>Genomic signatures of local adaptation to the degree of environmental predictability in rotifers.</title>
        <authorList>
            <person name="Franch-Gras L."/>
            <person name="Hahn C."/>
            <person name="Garcia-Roger E.M."/>
            <person name="Carmona M.J."/>
            <person name="Serra M."/>
            <person name="Gomez A."/>
        </authorList>
    </citation>
    <scope>NUCLEOTIDE SEQUENCE [LARGE SCALE GENOMIC DNA]</scope>
    <source>
        <strain evidence="1">HYR1</strain>
    </source>
</reference>
<sequence length="83" mass="9476">MNISMIKRCLDAQNFICTRSFINAKKYLVLQVPEIQNLKHNIFYILFNRISSSADLTKSFISLTDSTTAEVVLEQSVLYSIAL</sequence>
<evidence type="ECO:0000313" key="2">
    <source>
        <dbReference type="Proteomes" id="UP000276133"/>
    </source>
</evidence>
<organism evidence="1 2">
    <name type="scientific">Brachionus plicatilis</name>
    <name type="common">Marine rotifer</name>
    <name type="synonym">Brachionus muelleri</name>
    <dbReference type="NCBI Taxonomy" id="10195"/>
    <lineage>
        <taxon>Eukaryota</taxon>
        <taxon>Metazoa</taxon>
        <taxon>Spiralia</taxon>
        <taxon>Gnathifera</taxon>
        <taxon>Rotifera</taxon>
        <taxon>Eurotatoria</taxon>
        <taxon>Monogononta</taxon>
        <taxon>Pseudotrocha</taxon>
        <taxon>Ploima</taxon>
        <taxon>Brachionidae</taxon>
        <taxon>Brachionus</taxon>
    </lineage>
</organism>
<name>A0A3M7SC55_BRAPC</name>
<protein>
    <submittedName>
        <fullName evidence="1">Uncharacterized protein</fullName>
    </submittedName>
</protein>